<dbReference type="GO" id="GO:0016705">
    <property type="term" value="F:oxidoreductase activity, acting on paired donors, with incorporation or reduction of molecular oxygen"/>
    <property type="evidence" value="ECO:0007669"/>
    <property type="project" value="InterPro"/>
</dbReference>
<dbReference type="Gene3D" id="1.10.630.10">
    <property type="entry name" value="Cytochrome P450"/>
    <property type="match status" value="1"/>
</dbReference>
<dbReference type="PANTHER" id="PTHR46696:SF6">
    <property type="entry name" value="P450, PUTATIVE (EUROFUNG)-RELATED"/>
    <property type="match status" value="1"/>
</dbReference>
<keyword evidence="2" id="KW-0560">Oxidoreductase</keyword>
<keyword evidence="4" id="KW-1185">Reference proteome</keyword>
<sequence length="381" mass="43102">MVGWTMRETGSARVEIRGHKEVRAAAKDFTRFSSDVVGDRDVRDYQQLPLELDPPRHTLFREAVQPIFMSSAIEPKVPQFRALARDLIGRINANGGGEICGEFALPYVIGCLTIIFDRPQDYDEWLSWGPDVWTADAWASGQVTAASKRAHRERRFDQPTQRSGNTLHAYLTRVFDDAERAPVEDPERQDIWDRIAQLVVDGRQLSRPEMFGIGSVLMAGGRDTVIKLATGLVWHLIRSSDDRRYLAGNAAAFNRTVAELARFLSPLPKMERVVQASGDQQRNVVLSFVSANHDATVWERPERIDIHRERKPHLAFGAGRHSCLGMNITELEMHALLEVLVGEWPEWEFDGEPDIDWAREGAGADTITVLERFNAIPVIRR</sequence>
<dbReference type="EMBL" id="SJKB01000023">
    <property type="protein sequence ID" value="TCC51501.1"/>
    <property type="molecule type" value="Genomic_DNA"/>
</dbReference>
<comment type="caution">
    <text evidence="3">The sequence shown here is derived from an EMBL/GenBank/DDBJ whole genome shotgun (WGS) entry which is preliminary data.</text>
</comment>
<evidence type="ECO:0000313" key="4">
    <source>
        <dbReference type="Proteomes" id="UP000291144"/>
    </source>
</evidence>
<dbReference type="GO" id="GO:0005506">
    <property type="term" value="F:iron ion binding"/>
    <property type="evidence" value="ECO:0007669"/>
    <property type="project" value="InterPro"/>
</dbReference>
<dbReference type="InterPro" id="IPR036396">
    <property type="entry name" value="Cyt_P450_sf"/>
</dbReference>
<dbReference type="OrthoDB" id="502624at2"/>
<proteinExistence type="inferred from homology"/>
<reference evidence="3 4" key="1">
    <citation type="submission" date="2019-02" db="EMBL/GenBank/DDBJ databases">
        <title>Kribbella capetownensis sp. nov. and Kribbella speibonae sp. nov., isolated from soil.</title>
        <authorList>
            <person name="Curtis S.M."/>
            <person name="Norton I."/>
            <person name="Everest G.J."/>
            <person name="Meyers P.R."/>
        </authorList>
    </citation>
    <scope>NUCLEOTIDE SEQUENCE [LARGE SCALE GENOMIC DNA]</scope>
    <source>
        <strain evidence="3 4">NRRL B-24813</strain>
    </source>
</reference>
<name>A0A4R0JVI1_9ACTN</name>
<dbReference type="PROSITE" id="PS00086">
    <property type="entry name" value="CYTOCHROME_P450"/>
    <property type="match status" value="1"/>
</dbReference>
<dbReference type="GO" id="GO:0020037">
    <property type="term" value="F:heme binding"/>
    <property type="evidence" value="ECO:0007669"/>
    <property type="project" value="InterPro"/>
</dbReference>
<dbReference type="GO" id="GO:0004497">
    <property type="term" value="F:monooxygenase activity"/>
    <property type="evidence" value="ECO:0007669"/>
    <property type="project" value="UniProtKB-KW"/>
</dbReference>
<accession>A0A4R0JVI1</accession>
<keyword evidence="2" id="KW-0408">Iron</keyword>
<dbReference type="PANTHER" id="PTHR46696">
    <property type="entry name" value="P450, PUTATIVE (EUROFUNG)-RELATED"/>
    <property type="match status" value="1"/>
</dbReference>
<dbReference type="Pfam" id="PF00067">
    <property type="entry name" value="p450"/>
    <property type="match status" value="1"/>
</dbReference>
<evidence type="ECO:0000313" key="3">
    <source>
        <dbReference type="EMBL" id="TCC51501.1"/>
    </source>
</evidence>
<evidence type="ECO:0000256" key="1">
    <source>
        <dbReference type="ARBA" id="ARBA00010617"/>
    </source>
</evidence>
<dbReference type="InterPro" id="IPR002397">
    <property type="entry name" value="Cyt_P450_B"/>
</dbReference>
<comment type="similarity">
    <text evidence="1 2">Belongs to the cytochrome P450 family.</text>
</comment>
<gene>
    <name evidence="3" type="ORF">E0H73_41015</name>
</gene>
<organism evidence="3 4">
    <name type="scientific">Kribbella pittospori</name>
    <dbReference type="NCBI Taxonomy" id="722689"/>
    <lineage>
        <taxon>Bacteria</taxon>
        <taxon>Bacillati</taxon>
        <taxon>Actinomycetota</taxon>
        <taxon>Actinomycetes</taxon>
        <taxon>Propionibacteriales</taxon>
        <taxon>Kribbellaceae</taxon>
        <taxon>Kribbella</taxon>
    </lineage>
</organism>
<dbReference type="PRINTS" id="PR00359">
    <property type="entry name" value="BP450"/>
</dbReference>
<protein>
    <submittedName>
        <fullName evidence="3">Cytochrome P450</fullName>
    </submittedName>
</protein>
<dbReference type="InterPro" id="IPR017972">
    <property type="entry name" value="Cyt_P450_CS"/>
</dbReference>
<evidence type="ECO:0000256" key="2">
    <source>
        <dbReference type="RuleBase" id="RU000461"/>
    </source>
</evidence>
<keyword evidence="2" id="KW-0503">Monooxygenase</keyword>
<dbReference type="SUPFAM" id="SSF48264">
    <property type="entry name" value="Cytochrome P450"/>
    <property type="match status" value="1"/>
</dbReference>
<keyword evidence="2" id="KW-0349">Heme</keyword>
<keyword evidence="2" id="KW-0479">Metal-binding</keyword>
<dbReference type="Proteomes" id="UP000291144">
    <property type="component" value="Unassembled WGS sequence"/>
</dbReference>
<dbReference type="AlphaFoldDB" id="A0A4R0JVI1"/>
<dbReference type="InterPro" id="IPR001128">
    <property type="entry name" value="Cyt_P450"/>
</dbReference>